<dbReference type="Proteomes" id="UP001597469">
    <property type="component" value="Unassembled WGS sequence"/>
</dbReference>
<dbReference type="EMBL" id="JBHULN010000013">
    <property type="protein sequence ID" value="MFD2572909.1"/>
    <property type="molecule type" value="Genomic_DNA"/>
</dbReference>
<dbReference type="InterPro" id="IPR035943">
    <property type="entry name" value="XisI-like_sf"/>
</dbReference>
<organism evidence="1 2">
    <name type="scientific">Spirosoma soli</name>
    <dbReference type="NCBI Taxonomy" id="1770529"/>
    <lineage>
        <taxon>Bacteria</taxon>
        <taxon>Pseudomonadati</taxon>
        <taxon>Bacteroidota</taxon>
        <taxon>Cytophagia</taxon>
        <taxon>Cytophagales</taxon>
        <taxon>Cytophagaceae</taxon>
        <taxon>Spirosoma</taxon>
    </lineage>
</organism>
<dbReference type="RefSeq" id="WP_381525497.1">
    <property type="nucleotide sequence ID" value="NZ_JBHULN010000013.1"/>
</dbReference>
<proteinExistence type="predicted"/>
<protein>
    <submittedName>
        <fullName evidence="1">Element excision factor XisI family protein</fullName>
    </submittedName>
</protein>
<evidence type="ECO:0000313" key="1">
    <source>
        <dbReference type="EMBL" id="MFD2572909.1"/>
    </source>
</evidence>
<evidence type="ECO:0000313" key="2">
    <source>
        <dbReference type="Proteomes" id="UP001597469"/>
    </source>
</evidence>
<comment type="caution">
    <text evidence="1">The sequence shown here is derived from an EMBL/GenBank/DDBJ whole genome shotgun (WGS) entry which is preliminary data.</text>
</comment>
<reference evidence="2" key="1">
    <citation type="journal article" date="2019" name="Int. J. Syst. Evol. Microbiol.">
        <title>The Global Catalogue of Microorganisms (GCM) 10K type strain sequencing project: providing services to taxonomists for standard genome sequencing and annotation.</title>
        <authorList>
            <consortium name="The Broad Institute Genomics Platform"/>
            <consortium name="The Broad Institute Genome Sequencing Center for Infectious Disease"/>
            <person name="Wu L."/>
            <person name="Ma J."/>
        </authorList>
    </citation>
    <scope>NUCLEOTIDE SEQUENCE [LARGE SCALE GENOMIC DNA]</scope>
    <source>
        <strain evidence="2">KCTC 42805</strain>
    </source>
</reference>
<keyword evidence="2" id="KW-1185">Reference proteome</keyword>
<dbReference type="Gene3D" id="3.30.310.110">
    <property type="entry name" value="XisI-like"/>
    <property type="match status" value="1"/>
</dbReference>
<dbReference type="SUPFAM" id="SSF143847">
    <property type="entry name" value="XisI-like"/>
    <property type="match status" value="1"/>
</dbReference>
<name>A0ABW5M9N0_9BACT</name>
<dbReference type="InterPro" id="IPR014968">
    <property type="entry name" value="XisI"/>
</dbReference>
<gene>
    <name evidence="1" type="ORF">ACFSUS_19865</name>
</gene>
<sequence length="53" mass="6203">MHFDIINGKVWLQVNNTDRELTDELIDLNVRQEDIVLAFHPENLRKHTGFAVS</sequence>
<accession>A0ABW5M9N0</accession>
<dbReference type="Pfam" id="PF08869">
    <property type="entry name" value="XisI"/>
    <property type="match status" value="1"/>
</dbReference>